<dbReference type="InParanoid" id="C5KMJ2"/>
<reference evidence="2 3" key="1">
    <citation type="submission" date="2008-07" db="EMBL/GenBank/DDBJ databases">
        <authorList>
            <person name="El-Sayed N."/>
            <person name="Caler E."/>
            <person name="Inman J."/>
            <person name="Amedeo P."/>
            <person name="Hass B."/>
            <person name="Wortman J."/>
        </authorList>
    </citation>
    <scope>NUCLEOTIDE SEQUENCE [LARGE SCALE GENOMIC DNA]</scope>
    <source>
        <strain evidence="3">ATCC 50983 / TXsc</strain>
    </source>
</reference>
<protein>
    <submittedName>
        <fullName evidence="2">Uncharacterized protein</fullName>
    </submittedName>
</protein>
<evidence type="ECO:0000256" key="1">
    <source>
        <dbReference type="SAM" id="SignalP"/>
    </source>
</evidence>
<dbReference type="GeneID" id="9044314"/>
<name>C5KMJ2_PERM5</name>
<keyword evidence="3" id="KW-1185">Reference proteome</keyword>
<evidence type="ECO:0000313" key="2">
    <source>
        <dbReference type="EMBL" id="EER14150.1"/>
    </source>
</evidence>
<sequence>MHCVIFLITLASLVIRQAVGGSALIIAEKLHAADGGYCQSLCDASPDCIFSYCGDDNICHDVGSAASSGAVPCGAAVTSFDSCSSACESVADCSASQWKSFCKTWLDTPVCFGLLQSANGLCYEVSAGCTGTAYPCP</sequence>
<dbReference type="AlphaFoldDB" id="C5KMJ2"/>
<gene>
    <name evidence="2" type="ORF">Pmar_PMAR029213</name>
</gene>
<dbReference type="Proteomes" id="UP000007800">
    <property type="component" value="Unassembled WGS sequence"/>
</dbReference>
<dbReference type="RefSeq" id="XP_002782355.1">
    <property type="nucleotide sequence ID" value="XM_002782309.1"/>
</dbReference>
<evidence type="ECO:0000313" key="3">
    <source>
        <dbReference type="Proteomes" id="UP000007800"/>
    </source>
</evidence>
<organism evidence="3">
    <name type="scientific">Perkinsus marinus (strain ATCC 50983 / TXsc)</name>
    <dbReference type="NCBI Taxonomy" id="423536"/>
    <lineage>
        <taxon>Eukaryota</taxon>
        <taxon>Sar</taxon>
        <taxon>Alveolata</taxon>
        <taxon>Perkinsozoa</taxon>
        <taxon>Perkinsea</taxon>
        <taxon>Perkinsida</taxon>
        <taxon>Perkinsidae</taxon>
        <taxon>Perkinsus</taxon>
    </lineage>
</organism>
<keyword evidence="1" id="KW-0732">Signal</keyword>
<dbReference type="OMA" id="DDNICHD"/>
<feature type="signal peptide" evidence="1">
    <location>
        <begin position="1"/>
        <end position="20"/>
    </location>
</feature>
<accession>C5KMJ2</accession>
<dbReference type="EMBL" id="GG674496">
    <property type="protein sequence ID" value="EER14150.1"/>
    <property type="molecule type" value="Genomic_DNA"/>
</dbReference>
<feature type="chain" id="PRO_5002954478" evidence="1">
    <location>
        <begin position="21"/>
        <end position="137"/>
    </location>
</feature>
<proteinExistence type="predicted"/>